<organism evidence="9 10">
    <name type="scientific">Clostridium oceanicum</name>
    <dbReference type="NCBI Taxonomy" id="1543"/>
    <lineage>
        <taxon>Bacteria</taxon>
        <taxon>Bacillati</taxon>
        <taxon>Bacillota</taxon>
        <taxon>Clostridia</taxon>
        <taxon>Eubacteriales</taxon>
        <taxon>Clostridiaceae</taxon>
        <taxon>Clostridium</taxon>
    </lineage>
</organism>
<evidence type="ECO:0000256" key="6">
    <source>
        <dbReference type="ARBA" id="ARBA00022759"/>
    </source>
</evidence>
<keyword evidence="6" id="KW-0255">Endonuclease</keyword>
<evidence type="ECO:0000256" key="5">
    <source>
        <dbReference type="ARBA" id="ARBA00022723"/>
    </source>
</evidence>
<evidence type="ECO:0000313" key="9">
    <source>
        <dbReference type="EMBL" id="GAA0737419.1"/>
    </source>
</evidence>
<feature type="domain" description="RNase H type-1" evidence="8">
    <location>
        <begin position="60"/>
        <end position="197"/>
    </location>
</feature>
<dbReference type="SUPFAM" id="SSF53098">
    <property type="entry name" value="Ribonuclease H-like"/>
    <property type="match status" value="1"/>
</dbReference>
<accession>A0ABN1JEG0</accession>
<dbReference type="InterPro" id="IPR002156">
    <property type="entry name" value="RNaseH_domain"/>
</dbReference>
<reference evidence="9 10" key="1">
    <citation type="journal article" date="2019" name="Int. J. Syst. Evol. Microbiol.">
        <title>The Global Catalogue of Microorganisms (GCM) 10K type strain sequencing project: providing services to taxonomists for standard genome sequencing and annotation.</title>
        <authorList>
            <consortium name="The Broad Institute Genomics Platform"/>
            <consortium name="The Broad Institute Genome Sequencing Center for Infectious Disease"/>
            <person name="Wu L."/>
            <person name="Ma J."/>
        </authorList>
    </citation>
    <scope>NUCLEOTIDE SEQUENCE [LARGE SCALE GENOMIC DNA]</scope>
    <source>
        <strain evidence="9 10">JCM 1407</strain>
    </source>
</reference>
<evidence type="ECO:0000259" key="8">
    <source>
        <dbReference type="PROSITE" id="PS50879"/>
    </source>
</evidence>
<dbReference type="CDD" id="cd09277">
    <property type="entry name" value="RNase_HI_bacteria_like"/>
    <property type="match status" value="1"/>
</dbReference>
<dbReference type="EC" id="3.1.26.4" evidence="3"/>
<dbReference type="InterPro" id="IPR012337">
    <property type="entry name" value="RNaseH-like_sf"/>
</dbReference>
<dbReference type="PANTHER" id="PTHR10642:SF26">
    <property type="entry name" value="RIBONUCLEASE H1"/>
    <property type="match status" value="1"/>
</dbReference>
<sequence length="204" mass="23393">MGKIYAVRKGRNVGLFNTWGECQKQISGYSGAEFKGFKSKKEAEEYLSYGKQNIALTIDDESILKAYVDGSFEKTKSMYGSGIVILFNNKEERFYFAGKDEMLLNMRNVAGEIKASEFAMKYALDNNYKEINIYYDYEGIEKWCTGAWQAKKDGTKAYKKFYDSIADEVKVNFIKVRAHTGDTYNEVADKLAKKAISEERFLDI</sequence>
<name>A0ABN1JEG0_9CLOT</name>
<protein>
    <recommendedName>
        <fullName evidence="3">ribonuclease H</fullName>
        <ecNumber evidence="3">3.1.26.4</ecNumber>
    </recommendedName>
</protein>
<keyword evidence="10" id="KW-1185">Reference proteome</keyword>
<dbReference type="InterPro" id="IPR011320">
    <property type="entry name" value="RNase_H1_N"/>
</dbReference>
<keyword evidence="5" id="KW-0479">Metal-binding</keyword>
<comment type="similarity">
    <text evidence="2">Belongs to the RNase H family.</text>
</comment>
<dbReference type="InterPro" id="IPR036397">
    <property type="entry name" value="RNaseH_sf"/>
</dbReference>
<gene>
    <name evidence="9" type="ORF">GCM10008906_13550</name>
</gene>
<dbReference type="PROSITE" id="PS50879">
    <property type="entry name" value="RNASE_H_1"/>
    <property type="match status" value="1"/>
</dbReference>
<comment type="caution">
    <text evidence="9">The sequence shown here is derived from an EMBL/GenBank/DDBJ whole genome shotgun (WGS) entry which is preliminary data.</text>
</comment>
<dbReference type="Gene3D" id="3.40.970.10">
    <property type="entry name" value="Ribonuclease H1, N-terminal domain"/>
    <property type="match status" value="1"/>
</dbReference>
<comment type="catalytic activity">
    <reaction evidence="1">
        <text>Endonucleolytic cleavage to 5'-phosphomonoester.</text>
        <dbReference type="EC" id="3.1.26.4"/>
    </reaction>
</comment>
<evidence type="ECO:0000256" key="2">
    <source>
        <dbReference type="ARBA" id="ARBA00005300"/>
    </source>
</evidence>
<keyword evidence="4" id="KW-0540">Nuclease</keyword>
<dbReference type="InterPro" id="IPR050092">
    <property type="entry name" value="RNase_H"/>
</dbReference>
<evidence type="ECO:0000313" key="10">
    <source>
        <dbReference type="Proteomes" id="UP001501510"/>
    </source>
</evidence>
<dbReference type="SUPFAM" id="SSF55658">
    <property type="entry name" value="L9 N-domain-like"/>
    <property type="match status" value="1"/>
</dbReference>
<dbReference type="Pfam" id="PF00075">
    <property type="entry name" value="RNase_H"/>
    <property type="match status" value="1"/>
</dbReference>
<dbReference type="Proteomes" id="UP001501510">
    <property type="component" value="Unassembled WGS sequence"/>
</dbReference>
<dbReference type="PANTHER" id="PTHR10642">
    <property type="entry name" value="RIBONUCLEASE H1"/>
    <property type="match status" value="1"/>
</dbReference>
<dbReference type="EMBL" id="BAAACG010000008">
    <property type="protein sequence ID" value="GAA0737419.1"/>
    <property type="molecule type" value="Genomic_DNA"/>
</dbReference>
<evidence type="ECO:0000256" key="7">
    <source>
        <dbReference type="ARBA" id="ARBA00022801"/>
    </source>
</evidence>
<dbReference type="InterPro" id="IPR009027">
    <property type="entry name" value="Ribosomal_bL9/RNase_H1_N"/>
</dbReference>
<keyword evidence="7" id="KW-0378">Hydrolase</keyword>
<dbReference type="InterPro" id="IPR037056">
    <property type="entry name" value="RNase_H1_N_sf"/>
</dbReference>
<evidence type="ECO:0000256" key="1">
    <source>
        <dbReference type="ARBA" id="ARBA00000077"/>
    </source>
</evidence>
<dbReference type="Pfam" id="PF01693">
    <property type="entry name" value="Cauli_VI"/>
    <property type="match status" value="1"/>
</dbReference>
<proteinExistence type="inferred from homology"/>
<evidence type="ECO:0000256" key="4">
    <source>
        <dbReference type="ARBA" id="ARBA00022722"/>
    </source>
</evidence>
<dbReference type="RefSeq" id="WP_343760175.1">
    <property type="nucleotide sequence ID" value="NZ_BAAACG010000008.1"/>
</dbReference>
<dbReference type="Gene3D" id="3.30.420.10">
    <property type="entry name" value="Ribonuclease H-like superfamily/Ribonuclease H"/>
    <property type="match status" value="1"/>
</dbReference>
<evidence type="ECO:0000256" key="3">
    <source>
        <dbReference type="ARBA" id="ARBA00012180"/>
    </source>
</evidence>